<dbReference type="EMBL" id="MCRJ01000107">
    <property type="protein sequence ID" value="ODN69151.1"/>
    <property type="molecule type" value="Genomic_DNA"/>
</dbReference>
<proteinExistence type="inferred from homology"/>
<gene>
    <name evidence="8" type="primary">yciC_3</name>
    <name evidence="8" type="ORF">A6302_03560</name>
</gene>
<dbReference type="InterPro" id="IPR000253">
    <property type="entry name" value="FHA_dom"/>
</dbReference>
<dbReference type="PANTHER" id="PTHR13748:SF62">
    <property type="entry name" value="COBW DOMAIN-CONTAINING PROTEIN"/>
    <property type="match status" value="1"/>
</dbReference>
<evidence type="ECO:0000256" key="2">
    <source>
        <dbReference type="ARBA" id="ARBA00022801"/>
    </source>
</evidence>
<dbReference type="Pfam" id="PF02492">
    <property type="entry name" value="cobW"/>
    <property type="match status" value="1"/>
</dbReference>
<dbReference type="OrthoDB" id="9808822at2"/>
<dbReference type="SUPFAM" id="SSF52540">
    <property type="entry name" value="P-loop containing nucleoside triphosphate hydrolases"/>
    <property type="match status" value="1"/>
</dbReference>
<keyword evidence="9" id="KW-1185">Reference proteome</keyword>
<dbReference type="PANTHER" id="PTHR13748">
    <property type="entry name" value="COBW-RELATED"/>
    <property type="match status" value="1"/>
</dbReference>
<dbReference type="InterPro" id="IPR036627">
    <property type="entry name" value="CobW-likC_sf"/>
</dbReference>
<protein>
    <submittedName>
        <fullName evidence="8">Putative metal chaperone YciC</fullName>
    </submittedName>
</protein>
<dbReference type="InterPro" id="IPR027417">
    <property type="entry name" value="P-loop_NTPase"/>
</dbReference>
<sequence>MKKIRTTVLTGFLGAGKTTLLNTLLTRSAGEKIAVIVNEFGEVGIDGQLVVETEDAVIELNNGCLCCTVRGDLIAAIRSLVASGRPIDRIIVETSGLADPAPVIQSFILDEVMAKAIQLDAIVTVVDVRNLDLHLEQDEAREQIAFADVLLLNKTDLEPADRVAEVETRVRALNPLARILRTRDCAVSPFEILDIGAFDLATILAIEPTILEDHDHEHDSTISSVALRLDTPLDPVAFNRWINTLAIDRGRDLFRCKGVLDMAGEARRFVFHGVHMTLEGRPGKPWKPGEARVSDIVFIGRNLDGDDLRRGFEACLARQHALAS</sequence>
<evidence type="ECO:0000256" key="6">
    <source>
        <dbReference type="ARBA" id="ARBA00049117"/>
    </source>
</evidence>
<evidence type="ECO:0000259" key="7">
    <source>
        <dbReference type="PROSITE" id="PS50006"/>
    </source>
</evidence>
<reference evidence="8 9" key="1">
    <citation type="submission" date="2016-07" db="EMBL/GenBank/DDBJ databases">
        <title>Draft Genome Sequence of Methylobrevis pamukkalensis PK2.</title>
        <authorList>
            <person name="Vasilenko O.V."/>
            <person name="Doronina N.V."/>
            <person name="Shmareva M.N."/>
            <person name="Tarlachkov S.V."/>
            <person name="Mustakhimov I."/>
            <person name="Trotsenko Y.A."/>
        </authorList>
    </citation>
    <scope>NUCLEOTIDE SEQUENCE [LARGE SCALE GENOMIC DNA]</scope>
    <source>
        <strain evidence="8 9">PK2</strain>
    </source>
</reference>
<accession>A0A1E3H0Q1</accession>
<keyword evidence="2" id="KW-0378">Hydrolase</keyword>
<dbReference type="RefSeq" id="WP_069307878.1">
    <property type="nucleotide sequence ID" value="NZ_MCRJ01000107.1"/>
</dbReference>
<dbReference type="InterPro" id="IPR011629">
    <property type="entry name" value="CobW-like_C"/>
</dbReference>
<dbReference type="PATRIC" id="fig|1439726.3.peg.3752"/>
<dbReference type="Gene3D" id="3.30.1220.10">
    <property type="entry name" value="CobW-like, C-terminal domain"/>
    <property type="match status" value="1"/>
</dbReference>
<dbReference type="Pfam" id="PF07683">
    <property type="entry name" value="CobW_C"/>
    <property type="match status" value="1"/>
</dbReference>
<evidence type="ECO:0000256" key="4">
    <source>
        <dbReference type="ARBA" id="ARBA00034320"/>
    </source>
</evidence>
<dbReference type="CDD" id="cd03112">
    <property type="entry name" value="CobW-like"/>
    <property type="match status" value="1"/>
</dbReference>
<evidence type="ECO:0000256" key="1">
    <source>
        <dbReference type="ARBA" id="ARBA00022741"/>
    </source>
</evidence>
<dbReference type="InterPro" id="IPR003495">
    <property type="entry name" value="CobW/HypB/UreG_nucleotide-bd"/>
</dbReference>
<comment type="function">
    <text evidence="5">Zinc chaperone that directly transfers zinc cofactor to target proteins, thereby activating them. Zinc is transferred from the CXCC motif in the GTPase domain to the zinc binding site in target proteins in a process requiring GTP hydrolysis.</text>
</comment>
<dbReference type="SMART" id="SM00833">
    <property type="entry name" value="CobW_C"/>
    <property type="match status" value="1"/>
</dbReference>
<comment type="similarity">
    <text evidence="4">Belongs to the SIMIBI class G3E GTPase family. ZNG1 subfamily.</text>
</comment>
<dbReference type="GO" id="GO:0000166">
    <property type="term" value="F:nucleotide binding"/>
    <property type="evidence" value="ECO:0007669"/>
    <property type="project" value="UniProtKB-KW"/>
</dbReference>
<dbReference type="Gene3D" id="3.40.50.300">
    <property type="entry name" value="P-loop containing nucleotide triphosphate hydrolases"/>
    <property type="match status" value="1"/>
</dbReference>
<evidence type="ECO:0000256" key="5">
    <source>
        <dbReference type="ARBA" id="ARBA00045658"/>
    </source>
</evidence>
<dbReference type="SUPFAM" id="SSF90002">
    <property type="entry name" value="Hypothetical protein YjiA, C-terminal domain"/>
    <property type="match status" value="1"/>
</dbReference>
<evidence type="ECO:0000313" key="9">
    <source>
        <dbReference type="Proteomes" id="UP000094622"/>
    </source>
</evidence>
<dbReference type="InterPro" id="IPR051316">
    <property type="entry name" value="Zinc-reg_GTPase_activator"/>
</dbReference>
<name>A0A1E3H0Q1_9HYPH</name>
<dbReference type="AlphaFoldDB" id="A0A1E3H0Q1"/>
<comment type="catalytic activity">
    <reaction evidence="6">
        <text>GTP + H2O = GDP + phosphate + H(+)</text>
        <dbReference type="Rhea" id="RHEA:19669"/>
        <dbReference type="ChEBI" id="CHEBI:15377"/>
        <dbReference type="ChEBI" id="CHEBI:15378"/>
        <dbReference type="ChEBI" id="CHEBI:37565"/>
        <dbReference type="ChEBI" id="CHEBI:43474"/>
        <dbReference type="ChEBI" id="CHEBI:58189"/>
    </reaction>
    <physiologicalReaction direction="left-to-right" evidence="6">
        <dbReference type="Rhea" id="RHEA:19670"/>
    </physiologicalReaction>
</comment>
<dbReference type="PROSITE" id="PS50006">
    <property type="entry name" value="FHA_DOMAIN"/>
    <property type="match status" value="1"/>
</dbReference>
<dbReference type="Proteomes" id="UP000094622">
    <property type="component" value="Unassembled WGS sequence"/>
</dbReference>
<dbReference type="GO" id="GO:0005737">
    <property type="term" value="C:cytoplasm"/>
    <property type="evidence" value="ECO:0007669"/>
    <property type="project" value="TreeGrafter"/>
</dbReference>
<dbReference type="GO" id="GO:0016787">
    <property type="term" value="F:hydrolase activity"/>
    <property type="evidence" value="ECO:0007669"/>
    <property type="project" value="UniProtKB-KW"/>
</dbReference>
<evidence type="ECO:0000313" key="8">
    <source>
        <dbReference type="EMBL" id="ODN69151.1"/>
    </source>
</evidence>
<evidence type="ECO:0000256" key="3">
    <source>
        <dbReference type="ARBA" id="ARBA00023186"/>
    </source>
</evidence>
<keyword evidence="1" id="KW-0547">Nucleotide-binding</keyword>
<comment type="caution">
    <text evidence="8">The sequence shown here is derived from an EMBL/GenBank/DDBJ whole genome shotgun (WGS) entry which is preliminary data.</text>
</comment>
<feature type="domain" description="FHA" evidence="7">
    <location>
        <begin position="297"/>
        <end position="324"/>
    </location>
</feature>
<organism evidence="8 9">
    <name type="scientific">Methylobrevis pamukkalensis</name>
    <dbReference type="NCBI Taxonomy" id="1439726"/>
    <lineage>
        <taxon>Bacteria</taxon>
        <taxon>Pseudomonadati</taxon>
        <taxon>Pseudomonadota</taxon>
        <taxon>Alphaproteobacteria</taxon>
        <taxon>Hyphomicrobiales</taxon>
        <taxon>Pleomorphomonadaceae</taxon>
        <taxon>Methylobrevis</taxon>
    </lineage>
</organism>
<keyword evidence="3" id="KW-0143">Chaperone</keyword>